<comment type="caution">
    <text evidence="3">The sequence shown here is derived from an EMBL/GenBank/DDBJ whole genome shotgun (WGS) entry which is preliminary data.</text>
</comment>
<protein>
    <recommendedName>
        <fullName evidence="2">DUF8094 domain-containing protein</fullName>
    </recommendedName>
</protein>
<dbReference type="RefSeq" id="WP_204131084.1">
    <property type="nucleotide sequence ID" value="NZ_JAFDVD010000009.1"/>
</dbReference>
<evidence type="ECO:0000259" key="2">
    <source>
        <dbReference type="Pfam" id="PF26366"/>
    </source>
</evidence>
<sequence>MIRTRRLATTGAALALALGTAACGATDALVGLRPAPTEQSVAAPLDVDGATAVSARLLSGARAAAATKGKPGHEARAQVLAGDALAYADAAAERGAAGAEDAQLAKDQPPTVLAQSRGREWPRAILATTLDEASSTRYLHVMVSESPEKPFRITSSVPMLAGAELPGLGAQEDGAPLVGVGDGEGLPMSAEKAFAGYAAGLARPAPKKAPAGVSVDDPFGEALTQSAAVQAKALGKLATFTQKHSPVLEHATAFRLADGGVVAFGTMRRADTVAVRAGAKELVLPKRYASLVGKSKVTKSVTLTSVEPVVLVVPTEGDVTAIGATELLVAGKGS</sequence>
<accession>A0ABS2CL44</accession>
<gene>
    <name evidence="3" type="ORF">JQN70_09450</name>
</gene>
<evidence type="ECO:0000313" key="3">
    <source>
        <dbReference type="EMBL" id="MBM6400608.1"/>
    </source>
</evidence>
<name>A0ABS2CL44_9MICO</name>
<proteinExistence type="predicted"/>
<reference evidence="3" key="1">
    <citation type="submission" date="2021-02" db="EMBL/GenBank/DDBJ databases">
        <title>Phycicoccus sp. MQZ13P-5T, whole genome shotgun sequence.</title>
        <authorList>
            <person name="Tuo L."/>
        </authorList>
    </citation>
    <scope>NUCLEOTIDE SEQUENCE</scope>
    <source>
        <strain evidence="3">MQZ13P-5</strain>
    </source>
</reference>
<dbReference type="PROSITE" id="PS51257">
    <property type="entry name" value="PROKAR_LIPOPROTEIN"/>
    <property type="match status" value="1"/>
</dbReference>
<keyword evidence="1" id="KW-0732">Signal</keyword>
<feature type="chain" id="PRO_5046188164" description="DUF8094 domain-containing protein" evidence="1">
    <location>
        <begin position="25"/>
        <end position="334"/>
    </location>
</feature>
<feature type="signal peptide" evidence="1">
    <location>
        <begin position="1"/>
        <end position="24"/>
    </location>
</feature>
<dbReference type="Proteomes" id="UP001430172">
    <property type="component" value="Unassembled WGS sequence"/>
</dbReference>
<evidence type="ECO:0000313" key="4">
    <source>
        <dbReference type="Proteomes" id="UP001430172"/>
    </source>
</evidence>
<dbReference type="Pfam" id="PF26366">
    <property type="entry name" value="DUF8094"/>
    <property type="match status" value="1"/>
</dbReference>
<evidence type="ECO:0000256" key="1">
    <source>
        <dbReference type="SAM" id="SignalP"/>
    </source>
</evidence>
<feature type="domain" description="DUF8094" evidence="2">
    <location>
        <begin position="125"/>
        <end position="329"/>
    </location>
</feature>
<organism evidence="3 4">
    <name type="scientific">Phycicoccus sonneratiae</name>
    <dbReference type="NCBI Taxonomy" id="2807628"/>
    <lineage>
        <taxon>Bacteria</taxon>
        <taxon>Bacillati</taxon>
        <taxon>Actinomycetota</taxon>
        <taxon>Actinomycetes</taxon>
        <taxon>Micrococcales</taxon>
        <taxon>Intrasporangiaceae</taxon>
        <taxon>Phycicoccus</taxon>
    </lineage>
</organism>
<dbReference type="EMBL" id="JAFDVD010000009">
    <property type="protein sequence ID" value="MBM6400608.1"/>
    <property type="molecule type" value="Genomic_DNA"/>
</dbReference>
<keyword evidence="4" id="KW-1185">Reference proteome</keyword>
<dbReference type="InterPro" id="IPR058407">
    <property type="entry name" value="DUF8094"/>
</dbReference>